<evidence type="ECO:0000313" key="4">
    <source>
        <dbReference type="Proteomes" id="UP000623467"/>
    </source>
</evidence>
<dbReference type="OrthoDB" id="5419315at2759"/>
<organism evidence="3 4">
    <name type="scientific">Mycena sanguinolenta</name>
    <dbReference type="NCBI Taxonomy" id="230812"/>
    <lineage>
        <taxon>Eukaryota</taxon>
        <taxon>Fungi</taxon>
        <taxon>Dikarya</taxon>
        <taxon>Basidiomycota</taxon>
        <taxon>Agaricomycotina</taxon>
        <taxon>Agaricomycetes</taxon>
        <taxon>Agaricomycetidae</taxon>
        <taxon>Agaricales</taxon>
        <taxon>Marasmiineae</taxon>
        <taxon>Mycenaceae</taxon>
        <taxon>Mycena</taxon>
    </lineage>
</organism>
<feature type="domain" description="Zn(2)-C6 fungal-type" evidence="2">
    <location>
        <begin position="62"/>
        <end position="96"/>
    </location>
</feature>
<dbReference type="GO" id="GO:0000981">
    <property type="term" value="F:DNA-binding transcription factor activity, RNA polymerase II-specific"/>
    <property type="evidence" value="ECO:0007669"/>
    <property type="project" value="InterPro"/>
</dbReference>
<feature type="region of interest" description="Disordered" evidence="1">
    <location>
        <begin position="16"/>
        <end position="53"/>
    </location>
</feature>
<comment type="caution">
    <text evidence="3">The sequence shown here is derived from an EMBL/GenBank/DDBJ whole genome shotgun (WGS) entry which is preliminary data.</text>
</comment>
<gene>
    <name evidence="3" type="ORF">MSAN_01646400</name>
</gene>
<dbReference type="InterPro" id="IPR001138">
    <property type="entry name" value="Zn2Cys6_DnaBD"/>
</dbReference>
<dbReference type="EMBL" id="JACAZH010000014">
    <property type="protein sequence ID" value="KAF7350844.1"/>
    <property type="molecule type" value="Genomic_DNA"/>
</dbReference>
<feature type="compositionally biased region" description="Polar residues" evidence="1">
    <location>
        <begin position="39"/>
        <end position="53"/>
    </location>
</feature>
<evidence type="ECO:0000256" key="1">
    <source>
        <dbReference type="SAM" id="MobiDB-lite"/>
    </source>
</evidence>
<keyword evidence="4" id="KW-1185">Reference proteome</keyword>
<dbReference type="GO" id="GO:0008270">
    <property type="term" value="F:zinc ion binding"/>
    <property type="evidence" value="ECO:0007669"/>
    <property type="project" value="InterPro"/>
</dbReference>
<accession>A0A8H7CUE5</accession>
<proteinExistence type="predicted"/>
<dbReference type="Proteomes" id="UP000623467">
    <property type="component" value="Unassembled WGS sequence"/>
</dbReference>
<reference evidence="3" key="1">
    <citation type="submission" date="2020-05" db="EMBL/GenBank/DDBJ databases">
        <title>Mycena genomes resolve the evolution of fungal bioluminescence.</title>
        <authorList>
            <person name="Tsai I.J."/>
        </authorList>
    </citation>
    <scope>NUCLEOTIDE SEQUENCE</scope>
    <source>
        <strain evidence="3">160909Yilan</strain>
    </source>
</reference>
<dbReference type="PROSITE" id="PS00463">
    <property type="entry name" value="ZN2_CY6_FUNGAL_1"/>
    <property type="match status" value="1"/>
</dbReference>
<name>A0A8H7CUE5_9AGAR</name>
<sequence>MFRPCYLGEMDAPNHKDEALSHAPDAENAPGPATIAVSAPQQSTASGDESQNAFPTRKLYGGCWTCRVRRQKCDEHDCHPDMPNHCRICLRLWLPCLGWSTRRPEWMHDKDALIMFKNYINEQLKRGSNSESMVGSMVRQIDFFPESL</sequence>
<protein>
    <submittedName>
        <fullName evidence="3">C6 transcription</fullName>
    </submittedName>
</protein>
<evidence type="ECO:0000259" key="2">
    <source>
        <dbReference type="PROSITE" id="PS50048"/>
    </source>
</evidence>
<dbReference type="PROSITE" id="PS50048">
    <property type="entry name" value="ZN2_CY6_FUNGAL_2"/>
    <property type="match status" value="1"/>
</dbReference>
<evidence type="ECO:0000313" key="3">
    <source>
        <dbReference type="EMBL" id="KAF7350844.1"/>
    </source>
</evidence>
<dbReference type="SUPFAM" id="SSF57701">
    <property type="entry name" value="Zn2/Cys6 DNA-binding domain"/>
    <property type="match status" value="1"/>
</dbReference>
<dbReference type="InterPro" id="IPR036864">
    <property type="entry name" value="Zn2-C6_fun-type_DNA-bd_sf"/>
</dbReference>
<dbReference type="AlphaFoldDB" id="A0A8H7CUE5"/>